<dbReference type="RefSeq" id="XP_022514668.1">
    <property type="nucleotide sequence ID" value="XM_022652974.1"/>
</dbReference>
<reference evidence="1 2" key="1">
    <citation type="submission" date="2016-03" db="EMBL/GenBank/DDBJ databases">
        <title>Draft genome sequence of the Fonsecaea monophora CBS 269.37.</title>
        <authorList>
            <person name="Bombassaro A."/>
            <person name="Vinicius W.A."/>
            <person name="De Hoog S."/>
            <person name="Sun J."/>
            <person name="Souza E.M."/>
            <person name="Raittz R.T."/>
            <person name="Costa F."/>
            <person name="Leao A.C."/>
            <person name="Tadra-Sfeir M.Z."/>
            <person name="Baura V."/>
            <person name="Balsanelli E."/>
            <person name="Pedrosa F.O."/>
            <person name="Moreno L.F."/>
            <person name="Steffens M.B."/>
            <person name="Xi L."/>
            <person name="Bocca A.L."/>
            <person name="Felipe M.S."/>
            <person name="Teixeira M."/>
            <person name="Telles Filho F.Q."/>
            <person name="Azevedo C.M."/>
            <person name="Gomes R."/>
            <person name="Vicente V.A."/>
        </authorList>
    </citation>
    <scope>NUCLEOTIDE SEQUENCE [LARGE SCALE GENOMIC DNA]</scope>
    <source>
        <strain evidence="1 2">CBS 269.37</strain>
    </source>
</reference>
<gene>
    <name evidence="1" type="ORF">AYO21_02999</name>
</gene>
<comment type="caution">
    <text evidence="1">The sequence shown here is derived from an EMBL/GenBank/DDBJ whole genome shotgun (WGS) entry which is preliminary data.</text>
</comment>
<dbReference type="GeneID" id="34598171"/>
<name>A0A177FG75_9EURO</name>
<evidence type="ECO:0000313" key="1">
    <source>
        <dbReference type="EMBL" id="OAG42716.1"/>
    </source>
</evidence>
<dbReference type="EMBL" id="LVKK01000014">
    <property type="protein sequence ID" value="OAG42716.1"/>
    <property type="molecule type" value="Genomic_DNA"/>
</dbReference>
<protein>
    <submittedName>
        <fullName evidence="1">Uncharacterized protein</fullName>
    </submittedName>
</protein>
<evidence type="ECO:0000313" key="2">
    <source>
        <dbReference type="Proteomes" id="UP000077002"/>
    </source>
</evidence>
<keyword evidence="2" id="KW-1185">Reference proteome</keyword>
<accession>A0A177FG75</accession>
<dbReference type="Proteomes" id="UP000077002">
    <property type="component" value="Unassembled WGS sequence"/>
</dbReference>
<sequence length="107" mass="12211">MPELEMLPEHMFSMIPGTCSSCCIDDYDVAQSDYDLYALPIRAMKSVNGEYLLCLILRSVSENSRDFRREGLLALRKNELDGFDWAMGEWHNGSDGLHLNPQAIRLL</sequence>
<dbReference type="AlphaFoldDB" id="A0A177FG75"/>
<dbReference type="OrthoDB" id="3563387at2759"/>
<organism evidence="1 2">
    <name type="scientific">Fonsecaea monophora</name>
    <dbReference type="NCBI Taxonomy" id="254056"/>
    <lineage>
        <taxon>Eukaryota</taxon>
        <taxon>Fungi</taxon>
        <taxon>Dikarya</taxon>
        <taxon>Ascomycota</taxon>
        <taxon>Pezizomycotina</taxon>
        <taxon>Eurotiomycetes</taxon>
        <taxon>Chaetothyriomycetidae</taxon>
        <taxon>Chaetothyriales</taxon>
        <taxon>Herpotrichiellaceae</taxon>
        <taxon>Fonsecaea</taxon>
    </lineage>
</organism>
<proteinExistence type="predicted"/>